<gene>
    <name evidence="10" type="ORF">MKW94_001601</name>
</gene>
<keyword evidence="5 8" id="KW-0812">Transmembrane</keyword>
<keyword evidence="11" id="KW-1185">Reference proteome</keyword>
<reference evidence="10" key="1">
    <citation type="submission" date="2022-03" db="EMBL/GenBank/DDBJ databases">
        <title>A functionally conserved STORR gene fusion in Papaver species that diverged 16.8 million years ago.</title>
        <authorList>
            <person name="Catania T."/>
        </authorList>
    </citation>
    <scope>NUCLEOTIDE SEQUENCE</scope>
    <source>
        <strain evidence="10">S-191538</strain>
    </source>
</reference>
<keyword evidence="7 8" id="KW-0472">Membrane</keyword>
<keyword evidence="4 8" id="KW-1003">Cell membrane</keyword>
<name>A0AA41VC42_PAPNU</name>
<evidence type="ECO:0000259" key="9">
    <source>
        <dbReference type="Pfam" id="PF04535"/>
    </source>
</evidence>
<keyword evidence="6 8" id="KW-1133">Transmembrane helix</keyword>
<dbReference type="AlphaFoldDB" id="A0AA41VC42"/>
<feature type="non-terminal residue" evidence="10">
    <location>
        <position position="126"/>
    </location>
</feature>
<evidence type="ECO:0000313" key="11">
    <source>
        <dbReference type="Proteomes" id="UP001177140"/>
    </source>
</evidence>
<comment type="subcellular location">
    <subcellularLocation>
        <location evidence="1 8">Cell membrane</location>
        <topology evidence="1 8">Multi-pass membrane protein</topology>
    </subcellularLocation>
</comment>
<evidence type="ECO:0000256" key="8">
    <source>
        <dbReference type="RuleBase" id="RU361233"/>
    </source>
</evidence>
<dbReference type="PANTHER" id="PTHR33573:SF57">
    <property type="entry name" value="CASP-LIKE PROTEIN 4B1"/>
    <property type="match status" value="1"/>
</dbReference>
<comment type="subunit">
    <text evidence="3 8">Homodimer and heterodimers.</text>
</comment>
<feature type="domain" description="Casparian strip membrane protein" evidence="9">
    <location>
        <begin position="5"/>
        <end position="83"/>
    </location>
</feature>
<comment type="similarity">
    <text evidence="2 8">Belongs to the Casparian strip membrane proteins (CASP) family.</text>
</comment>
<evidence type="ECO:0000256" key="3">
    <source>
        <dbReference type="ARBA" id="ARBA00011489"/>
    </source>
</evidence>
<dbReference type="InterPro" id="IPR006702">
    <property type="entry name" value="CASP_dom"/>
</dbReference>
<accession>A0AA41VC42</accession>
<dbReference type="Pfam" id="PF04535">
    <property type="entry name" value="CASP_dom"/>
    <property type="match status" value="1"/>
</dbReference>
<proteinExistence type="inferred from homology"/>
<protein>
    <recommendedName>
        <fullName evidence="8">CASP-like protein</fullName>
    </recommendedName>
</protein>
<organism evidence="10 11">
    <name type="scientific">Papaver nudicaule</name>
    <name type="common">Iceland poppy</name>
    <dbReference type="NCBI Taxonomy" id="74823"/>
    <lineage>
        <taxon>Eukaryota</taxon>
        <taxon>Viridiplantae</taxon>
        <taxon>Streptophyta</taxon>
        <taxon>Embryophyta</taxon>
        <taxon>Tracheophyta</taxon>
        <taxon>Spermatophyta</taxon>
        <taxon>Magnoliopsida</taxon>
        <taxon>Ranunculales</taxon>
        <taxon>Papaveraceae</taxon>
        <taxon>Papaveroideae</taxon>
        <taxon>Papaver</taxon>
    </lineage>
</organism>
<dbReference type="EMBL" id="JAJJMA010173884">
    <property type="protein sequence ID" value="MCL7036963.1"/>
    <property type="molecule type" value="Genomic_DNA"/>
</dbReference>
<dbReference type="GO" id="GO:0005886">
    <property type="term" value="C:plasma membrane"/>
    <property type="evidence" value="ECO:0007669"/>
    <property type="project" value="UniProtKB-SubCell"/>
</dbReference>
<dbReference type="Proteomes" id="UP001177140">
    <property type="component" value="Unassembled WGS sequence"/>
</dbReference>
<dbReference type="PANTHER" id="PTHR33573">
    <property type="entry name" value="CASP-LIKE PROTEIN 4A4"/>
    <property type="match status" value="1"/>
</dbReference>
<evidence type="ECO:0000256" key="1">
    <source>
        <dbReference type="ARBA" id="ARBA00004651"/>
    </source>
</evidence>
<comment type="caution">
    <text evidence="8">Lacks conserved residue(s) required for the propagation of feature annotation.</text>
</comment>
<evidence type="ECO:0000256" key="4">
    <source>
        <dbReference type="ARBA" id="ARBA00022475"/>
    </source>
</evidence>
<feature type="transmembrane region" description="Helical" evidence="8">
    <location>
        <begin position="71"/>
        <end position="95"/>
    </location>
</feature>
<evidence type="ECO:0000256" key="2">
    <source>
        <dbReference type="ARBA" id="ARBA00007651"/>
    </source>
</evidence>
<evidence type="ECO:0000256" key="5">
    <source>
        <dbReference type="ARBA" id="ARBA00022692"/>
    </source>
</evidence>
<sequence length="126" mass="14208">HTFTLYVDFQVGRHVHHISIAIYLFDQRTTGLVDFFGDQIVAYLLISSASAAVPHTNCLRENANSIFTDKAAASINMAFFAFFSLAVSAMILSGYKLFVQNYIGKVIEDSIIVQFLFFSLYRSQSY</sequence>
<evidence type="ECO:0000256" key="6">
    <source>
        <dbReference type="ARBA" id="ARBA00022989"/>
    </source>
</evidence>
<comment type="caution">
    <text evidence="10">The sequence shown here is derived from an EMBL/GenBank/DDBJ whole genome shotgun (WGS) entry which is preliminary data.</text>
</comment>
<evidence type="ECO:0000313" key="10">
    <source>
        <dbReference type="EMBL" id="MCL7036963.1"/>
    </source>
</evidence>
<evidence type="ECO:0000256" key="7">
    <source>
        <dbReference type="ARBA" id="ARBA00023136"/>
    </source>
</evidence>